<dbReference type="PROSITE" id="PS52016">
    <property type="entry name" value="TONB_DEPENDENT_REC_3"/>
    <property type="match status" value="1"/>
</dbReference>
<organism evidence="6">
    <name type="scientific">marine metagenome</name>
    <dbReference type="NCBI Taxonomy" id="408172"/>
    <lineage>
        <taxon>unclassified sequences</taxon>
        <taxon>metagenomes</taxon>
        <taxon>ecological metagenomes</taxon>
    </lineage>
</organism>
<sequence>FPMNSGVYVGDVDSYTVLDLQARYELPFDGLYLLVNVDNFLDSGYQAFVGAPEVGRLAYAQVGIGF</sequence>
<comment type="subcellular location">
    <subcellularLocation>
        <location evidence="1">Cell outer membrane</location>
        <topology evidence="1">Multi-pass membrane protein</topology>
    </subcellularLocation>
</comment>
<evidence type="ECO:0000256" key="4">
    <source>
        <dbReference type="ARBA" id="ARBA00023136"/>
    </source>
</evidence>
<keyword evidence="3" id="KW-0812">Transmembrane</keyword>
<protein>
    <submittedName>
        <fullName evidence="6">Uncharacterized protein</fullName>
    </submittedName>
</protein>
<dbReference type="InterPro" id="IPR039426">
    <property type="entry name" value="TonB-dep_rcpt-like"/>
</dbReference>
<keyword evidence="5" id="KW-0998">Cell outer membrane</keyword>
<keyword evidence="2" id="KW-0813">Transport</keyword>
<dbReference type="InterPro" id="IPR036942">
    <property type="entry name" value="Beta-barrel_TonB_sf"/>
</dbReference>
<evidence type="ECO:0000256" key="1">
    <source>
        <dbReference type="ARBA" id="ARBA00004571"/>
    </source>
</evidence>
<reference evidence="6" key="1">
    <citation type="submission" date="2018-05" db="EMBL/GenBank/DDBJ databases">
        <authorList>
            <person name="Lanie J.A."/>
            <person name="Ng W.-L."/>
            <person name="Kazmierczak K.M."/>
            <person name="Andrzejewski T.M."/>
            <person name="Davidsen T.M."/>
            <person name="Wayne K.J."/>
            <person name="Tettelin H."/>
            <person name="Glass J.I."/>
            <person name="Rusch D."/>
            <person name="Podicherti R."/>
            <person name="Tsui H.-C.T."/>
            <person name="Winkler M.E."/>
        </authorList>
    </citation>
    <scope>NUCLEOTIDE SEQUENCE</scope>
</reference>
<dbReference type="EMBL" id="UINC01118177">
    <property type="protein sequence ID" value="SVC91126.1"/>
    <property type="molecule type" value="Genomic_DNA"/>
</dbReference>
<evidence type="ECO:0000313" key="6">
    <source>
        <dbReference type="EMBL" id="SVC91126.1"/>
    </source>
</evidence>
<accession>A0A382R0A8</accession>
<dbReference type="GO" id="GO:0009279">
    <property type="term" value="C:cell outer membrane"/>
    <property type="evidence" value="ECO:0007669"/>
    <property type="project" value="UniProtKB-SubCell"/>
</dbReference>
<evidence type="ECO:0000256" key="3">
    <source>
        <dbReference type="ARBA" id="ARBA00022692"/>
    </source>
</evidence>
<dbReference type="Gene3D" id="2.40.170.20">
    <property type="entry name" value="TonB-dependent receptor, beta-barrel domain"/>
    <property type="match status" value="1"/>
</dbReference>
<feature type="non-terminal residue" evidence="6">
    <location>
        <position position="1"/>
    </location>
</feature>
<keyword evidence="4" id="KW-0472">Membrane</keyword>
<evidence type="ECO:0000256" key="5">
    <source>
        <dbReference type="ARBA" id="ARBA00023237"/>
    </source>
</evidence>
<dbReference type="SUPFAM" id="SSF56935">
    <property type="entry name" value="Porins"/>
    <property type="match status" value="1"/>
</dbReference>
<proteinExistence type="predicted"/>
<name>A0A382R0A8_9ZZZZ</name>
<evidence type="ECO:0000256" key="2">
    <source>
        <dbReference type="ARBA" id="ARBA00022448"/>
    </source>
</evidence>
<gene>
    <name evidence="6" type="ORF">METZ01_LOCUS343980</name>
</gene>
<dbReference type="AlphaFoldDB" id="A0A382R0A8"/>